<keyword evidence="10" id="KW-0862">Zinc</keyword>
<dbReference type="EC" id="2.3.2.27" evidence="4"/>
<dbReference type="GO" id="GO:0016020">
    <property type="term" value="C:membrane"/>
    <property type="evidence" value="ECO:0007669"/>
    <property type="project" value="UniProtKB-SubCell"/>
</dbReference>
<protein>
    <recommendedName>
        <fullName evidence="4">RING-type E3 ubiquitin transferase</fullName>
        <ecNumber evidence="4">2.3.2.27</ecNumber>
    </recommendedName>
</protein>
<keyword evidence="8 14" id="KW-0863">Zinc-finger</keyword>
<comment type="similarity">
    <text evidence="13">Belongs to the RING-type zinc finger family. ATL subfamily.</text>
</comment>
<keyword evidence="12" id="KW-0472">Membrane</keyword>
<dbReference type="AlphaFoldDB" id="A0A200R610"/>
<comment type="subcellular location">
    <subcellularLocation>
        <location evidence="2">Membrane</location>
        <topology evidence="2">Single-pass membrane protein</topology>
    </subcellularLocation>
</comment>
<evidence type="ECO:0000256" key="3">
    <source>
        <dbReference type="ARBA" id="ARBA00004906"/>
    </source>
</evidence>
<dbReference type="SUPFAM" id="SSF57850">
    <property type="entry name" value="RING/U-box"/>
    <property type="match status" value="1"/>
</dbReference>
<evidence type="ECO:0000256" key="10">
    <source>
        <dbReference type="ARBA" id="ARBA00022833"/>
    </source>
</evidence>
<evidence type="ECO:0000256" key="11">
    <source>
        <dbReference type="ARBA" id="ARBA00022989"/>
    </source>
</evidence>
<keyword evidence="6" id="KW-0812">Transmembrane</keyword>
<evidence type="ECO:0000256" key="1">
    <source>
        <dbReference type="ARBA" id="ARBA00000900"/>
    </source>
</evidence>
<evidence type="ECO:0000256" key="5">
    <source>
        <dbReference type="ARBA" id="ARBA00022679"/>
    </source>
</evidence>
<comment type="catalytic activity">
    <reaction evidence="1">
        <text>S-ubiquitinyl-[E2 ubiquitin-conjugating enzyme]-L-cysteine + [acceptor protein]-L-lysine = [E2 ubiquitin-conjugating enzyme]-L-cysteine + N(6)-ubiquitinyl-[acceptor protein]-L-lysine.</text>
        <dbReference type="EC" id="2.3.2.27"/>
    </reaction>
</comment>
<keyword evidence="17" id="KW-1185">Reference proteome</keyword>
<evidence type="ECO:0000256" key="12">
    <source>
        <dbReference type="ARBA" id="ARBA00023136"/>
    </source>
</evidence>
<dbReference type="InterPro" id="IPR001841">
    <property type="entry name" value="Znf_RING"/>
</dbReference>
<comment type="caution">
    <text evidence="16">The sequence shown here is derived from an EMBL/GenBank/DDBJ whole genome shotgun (WGS) entry which is preliminary data.</text>
</comment>
<evidence type="ECO:0000313" key="17">
    <source>
        <dbReference type="Proteomes" id="UP000195402"/>
    </source>
</evidence>
<dbReference type="PROSITE" id="PS50089">
    <property type="entry name" value="ZF_RING_2"/>
    <property type="match status" value="1"/>
</dbReference>
<dbReference type="Proteomes" id="UP000195402">
    <property type="component" value="Unassembled WGS sequence"/>
</dbReference>
<dbReference type="EMBL" id="MVGT01000437">
    <property type="protein sequence ID" value="OVA18172.1"/>
    <property type="molecule type" value="Genomic_DNA"/>
</dbReference>
<dbReference type="InParanoid" id="A0A200R610"/>
<dbReference type="GO" id="GO:0008270">
    <property type="term" value="F:zinc ion binding"/>
    <property type="evidence" value="ECO:0007669"/>
    <property type="project" value="UniProtKB-KW"/>
</dbReference>
<evidence type="ECO:0000256" key="2">
    <source>
        <dbReference type="ARBA" id="ARBA00004167"/>
    </source>
</evidence>
<dbReference type="InterPro" id="IPR013083">
    <property type="entry name" value="Znf_RING/FYVE/PHD"/>
</dbReference>
<dbReference type="OrthoDB" id="8062037at2759"/>
<name>A0A200R610_MACCD</name>
<evidence type="ECO:0000256" key="9">
    <source>
        <dbReference type="ARBA" id="ARBA00022786"/>
    </source>
</evidence>
<keyword evidence="7" id="KW-0479">Metal-binding</keyword>
<comment type="pathway">
    <text evidence="3">Protein modification; protein ubiquitination.</text>
</comment>
<reference evidence="16 17" key="1">
    <citation type="journal article" date="2017" name="Mol. Plant">
        <title>The Genome of Medicinal Plant Macleaya cordata Provides New Insights into Benzylisoquinoline Alkaloids Metabolism.</title>
        <authorList>
            <person name="Liu X."/>
            <person name="Liu Y."/>
            <person name="Huang P."/>
            <person name="Ma Y."/>
            <person name="Qing Z."/>
            <person name="Tang Q."/>
            <person name="Cao H."/>
            <person name="Cheng P."/>
            <person name="Zheng Y."/>
            <person name="Yuan Z."/>
            <person name="Zhou Y."/>
            <person name="Liu J."/>
            <person name="Tang Z."/>
            <person name="Zhuo Y."/>
            <person name="Zhang Y."/>
            <person name="Yu L."/>
            <person name="Huang J."/>
            <person name="Yang P."/>
            <person name="Peng Q."/>
            <person name="Zhang J."/>
            <person name="Jiang W."/>
            <person name="Zhang Z."/>
            <person name="Lin K."/>
            <person name="Ro D.K."/>
            <person name="Chen X."/>
            <person name="Xiong X."/>
            <person name="Shang Y."/>
            <person name="Huang S."/>
            <person name="Zeng J."/>
        </authorList>
    </citation>
    <scope>NUCLEOTIDE SEQUENCE [LARGE SCALE GENOMIC DNA]</scope>
    <source>
        <strain evidence="17">cv. BLH2017</strain>
        <tissue evidence="16">Root</tissue>
    </source>
</reference>
<dbReference type="InterPro" id="IPR046948">
    <property type="entry name" value="ATL20-22-like"/>
</dbReference>
<evidence type="ECO:0000256" key="13">
    <source>
        <dbReference type="ARBA" id="ARBA00024209"/>
    </source>
</evidence>
<dbReference type="PANTHER" id="PTHR46279:SF9">
    <property type="entry name" value="OS01G0116300 PROTEIN"/>
    <property type="match status" value="1"/>
</dbReference>
<dbReference type="Pfam" id="PF13639">
    <property type="entry name" value="zf-RING_2"/>
    <property type="match status" value="1"/>
</dbReference>
<evidence type="ECO:0000256" key="4">
    <source>
        <dbReference type="ARBA" id="ARBA00012483"/>
    </source>
</evidence>
<evidence type="ECO:0000256" key="14">
    <source>
        <dbReference type="PROSITE-ProRule" id="PRU00175"/>
    </source>
</evidence>
<dbReference type="GO" id="GO:0061630">
    <property type="term" value="F:ubiquitin protein ligase activity"/>
    <property type="evidence" value="ECO:0007669"/>
    <property type="project" value="UniProtKB-EC"/>
</dbReference>
<keyword evidence="9" id="KW-0833">Ubl conjugation pathway</keyword>
<evidence type="ECO:0000259" key="15">
    <source>
        <dbReference type="PROSITE" id="PS50089"/>
    </source>
</evidence>
<organism evidence="16 17">
    <name type="scientific">Macleaya cordata</name>
    <name type="common">Five-seeded plume-poppy</name>
    <name type="synonym">Bocconia cordata</name>
    <dbReference type="NCBI Taxonomy" id="56857"/>
    <lineage>
        <taxon>Eukaryota</taxon>
        <taxon>Viridiplantae</taxon>
        <taxon>Streptophyta</taxon>
        <taxon>Embryophyta</taxon>
        <taxon>Tracheophyta</taxon>
        <taxon>Spermatophyta</taxon>
        <taxon>Magnoliopsida</taxon>
        <taxon>Ranunculales</taxon>
        <taxon>Papaveraceae</taxon>
        <taxon>Papaveroideae</taxon>
        <taxon>Macleaya</taxon>
    </lineage>
</organism>
<keyword evidence="5" id="KW-0808">Transferase</keyword>
<dbReference type="PANTHER" id="PTHR46279">
    <property type="entry name" value="RING/U-BOX SUPERFAMILY PROTEIN"/>
    <property type="match status" value="1"/>
</dbReference>
<feature type="domain" description="RING-type" evidence="15">
    <location>
        <begin position="233"/>
        <end position="275"/>
    </location>
</feature>
<gene>
    <name evidence="16" type="ORF">BVC80_1835g592</name>
</gene>
<proteinExistence type="inferred from homology"/>
<accession>A0A200R610</accession>
<evidence type="ECO:0000256" key="8">
    <source>
        <dbReference type="ARBA" id="ARBA00022771"/>
    </source>
</evidence>
<sequence>MEIKLYDPDNCLPRRILNLNLTGSPFKGESYQDQTFLNCSSSSSSVFNLSNISSSLLFKPISCLSSPLHTVLLVTNFTNLENVNSLIKASCELIGTVSVPVPSPARTSLHGVPRDDLILTWTNDEQSTDFSNNPPPDPPQGYNTLNESDVKYLFLGIPALVSFIWCCCSAFQGCGRGSDDYPSHNTELSAAASLPPAVPTQPVNALSGLDDSTIRSCPKVVFNESLKSNDTTCPICLSDYQLKETLRSISVCNHYFHATCIDGWLRVNATCPVCRKSLIPSQFPPAHAT</sequence>
<dbReference type="STRING" id="56857.A0A200R610"/>
<dbReference type="SMART" id="SM00184">
    <property type="entry name" value="RING"/>
    <property type="match status" value="1"/>
</dbReference>
<evidence type="ECO:0000313" key="16">
    <source>
        <dbReference type="EMBL" id="OVA18172.1"/>
    </source>
</evidence>
<evidence type="ECO:0000256" key="7">
    <source>
        <dbReference type="ARBA" id="ARBA00022723"/>
    </source>
</evidence>
<keyword evidence="11" id="KW-1133">Transmembrane helix</keyword>
<evidence type="ECO:0000256" key="6">
    <source>
        <dbReference type="ARBA" id="ARBA00022692"/>
    </source>
</evidence>
<dbReference type="Gene3D" id="3.30.40.10">
    <property type="entry name" value="Zinc/RING finger domain, C3HC4 (zinc finger)"/>
    <property type="match status" value="1"/>
</dbReference>